<dbReference type="Gene3D" id="3.30.160.60">
    <property type="entry name" value="Classic Zinc Finger"/>
    <property type="match status" value="1"/>
</dbReference>
<keyword evidence="1" id="KW-0862">Zinc</keyword>
<dbReference type="CDD" id="cd19757">
    <property type="entry name" value="Bbox1"/>
    <property type="match status" value="1"/>
</dbReference>
<protein>
    <recommendedName>
        <fullName evidence="4">B box-type domain-containing protein</fullName>
    </recommendedName>
</protein>
<name>A0A9D4G1Z7_DREPO</name>
<feature type="compositionally biased region" description="Polar residues" evidence="3">
    <location>
        <begin position="429"/>
        <end position="447"/>
    </location>
</feature>
<dbReference type="GO" id="GO:0008270">
    <property type="term" value="F:zinc ion binding"/>
    <property type="evidence" value="ECO:0007669"/>
    <property type="project" value="UniProtKB-KW"/>
</dbReference>
<keyword evidence="1" id="KW-0863">Zinc-finger</keyword>
<gene>
    <name evidence="5" type="ORF">DPMN_134416</name>
</gene>
<proteinExistence type="predicted"/>
<feature type="region of interest" description="Disordered" evidence="3">
    <location>
        <begin position="378"/>
        <end position="503"/>
    </location>
</feature>
<comment type="caution">
    <text evidence="5">The sequence shown here is derived from an EMBL/GenBank/DDBJ whole genome shotgun (WGS) entry which is preliminary data.</text>
</comment>
<dbReference type="PROSITE" id="PS50119">
    <property type="entry name" value="ZF_BBOX"/>
    <property type="match status" value="2"/>
</dbReference>
<dbReference type="SUPFAM" id="SSF58100">
    <property type="entry name" value="Bacterial hemolysins"/>
    <property type="match status" value="1"/>
</dbReference>
<feature type="compositionally biased region" description="Basic and acidic residues" evidence="3">
    <location>
        <begin position="384"/>
        <end position="394"/>
    </location>
</feature>
<dbReference type="InterPro" id="IPR000315">
    <property type="entry name" value="Znf_B-box"/>
</dbReference>
<dbReference type="PANTHER" id="PTHR25462">
    <property type="entry name" value="BONUS, ISOFORM C-RELATED"/>
    <property type="match status" value="1"/>
</dbReference>
<keyword evidence="1" id="KW-0479">Metal-binding</keyword>
<organism evidence="5 6">
    <name type="scientific">Dreissena polymorpha</name>
    <name type="common">Zebra mussel</name>
    <name type="synonym">Mytilus polymorpha</name>
    <dbReference type="NCBI Taxonomy" id="45954"/>
    <lineage>
        <taxon>Eukaryota</taxon>
        <taxon>Metazoa</taxon>
        <taxon>Spiralia</taxon>
        <taxon>Lophotrochozoa</taxon>
        <taxon>Mollusca</taxon>
        <taxon>Bivalvia</taxon>
        <taxon>Autobranchia</taxon>
        <taxon>Heteroconchia</taxon>
        <taxon>Euheterodonta</taxon>
        <taxon>Imparidentia</taxon>
        <taxon>Neoheterodontei</taxon>
        <taxon>Myida</taxon>
        <taxon>Dreissenoidea</taxon>
        <taxon>Dreissenidae</taxon>
        <taxon>Dreissena</taxon>
    </lineage>
</organism>
<keyword evidence="6" id="KW-1185">Reference proteome</keyword>
<accession>A0A9D4G1Z7</accession>
<dbReference type="CDD" id="cd19756">
    <property type="entry name" value="Bbox2"/>
    <property type="match status" value="1"/>
</dbReference>
<sequence>MASEFETSVYKGSDTTHDYPCESCDENGINNEADVYCENCSKFFCNNCLKHHNNMYKKHIAFGRQNSTKWFTTKRTDYALELCQDHKSETMQLVCEDHDQLLCTVCHVYSHQQCHVKLISDVVTSLKHKADVEKLTAKLETLHGKLARKKQALEESIQSLETSYNKILEEIHTLREEINEYLDTLESYTVTELDALLSDARTSLQDDILDCKQVIEDMNDAHHNMQRITSKSDTLQFITYKDCHKYLVKAKSMITRIAGKNEVTIEFQPDADFTETLSTLLGLGKVYHVRQSSTEPSTKSYPKIYDPVNCSSQYADIELLSDVNNTKSISISQSADDSKTSDVNRPKLVLNPEYSSTSHIDHGSKTIDVTKQKLIFNPVSSSSRHIDHDSKTSDVTKPNKVSNPESSSNSNLGNGSKTSDVTEPKILSNPESSFTSNLDNGSKTSDVNKPKVVFNPKLSSTSNLDHGSKISDVTEPKKESNQELSSNRHIDNDSKTCDGTKPKMAANQTLGFIRHLNHGSKASDVTEPKLVPKSASSLTSQLEHVSLNSDFNKPAPQSDQDYITLEGITTEYSVTMKRDLYVSVITGICETASGQFLITDFSNKKVKLLDQCYKVVAHCDMPDRPLCICSIGSSLAAVAAYASSKSISKKLIMFIRVKNDKIVIQKKLKLKHECKCIAYHKGNLYITSGRALFLYTEDGTLVWKMYEDNSGNTNGNSYIVFTLYNYLLL</sequence>
<feature type="coiled-coil region" evidence="2">
    <location>
        <begin position="132"/>
        <end position="191"/>
    </location>
</feature>
<dbReference type="SUPFAM" id="SSF57845">
    <property type="entry name" value="B-box zinc-binding domain"/>
    <property type="match status" value="1"/>
</dbReference>
<feature type="compositionally biased region" description="Low complexity" evidence="3">
    <location>
        <begin position="398"/>
        <end position="419"/>
    </location>
</feature>
<reference evidence="5" key="2">
    <citation type="submission" date="2020-11" db="EMBL/GenBank/DDBJ databases">
        <authorList>
            <person name="McCartney M.A."/>
            <person name="Auch B."/>
            <person name="Kono T."/>
            <person name="Mallez S."/>
            <person name="Becker A."/>
            <person name="Gohl D.M."/>
            <person name="Silverstein K.A.T."/>
            <person name="Koren S."/>
            <person name="Bechman K.B."/>
            <person name="Herman A."/>
            <person name="Abrahante J.E."/>
            <person name="Garbe J."/>
        </authorList>
    </citation>
    <scope>NUCLEOTIDE SEQUENCE</scope>
    <source>
        <strain evidence="5">Duluth1</strain>
        <tissue evidence="5">Whole animal</tissue>
    </source>
</reference>
<dbReference type="AlphaFoldDB" id="A0A9D4G1Z7"/>
<evidence type="ECO:0000259" key="4">
    <source>
        <dbReference type="PROSITE" id="PS50119"/>
    </source>
</evidence>
<dbReference type="EMBL" id="JAIWYP010000006">
    <property type="protein sequence ID" value="KAH3806102.1"/>
    <property type="molecule type" value="Genomic_DNA"/>
</dbReference>
<feature type="domain" description="B box-type" evidence="4">
    <location>
        <begin position="16"/>
        <end position="59"/>
    </location>
</feature>
<evidence type="ECO:0000256" key="1">
    <source>
        <dbReference type="PROSITE-ProRule" id="PRU00024"/>
    </source>
</evidence>
<reference evidence="5" key="1">
    <citation type="journal article" date="2019" name="bioRxiv">
        <title>The Genome of the Zebra Mussel, Dreissena polymorpha: A Resource for Invasive Species Research.</title>
        <authorList>
            <person name="McCartney M.A."/>
            <person name="Auch B."/>
            <person name="Kono T."/>
            <person name="Mallez S."/>
            <person name="Zhang Y."/>
            <person name="Obille A."/>
            <person name="Becker A."/>
            <person name="Abrahante J.E."/>
            <person name="Garbe J."/>
            <person name="Badalamenti J.P."/>
            <person name="Herman A."/>
            <person name="Mangelson H."/>
            <person name="Liachko I."/>
            <person name="Sullivan S."/>
            <person name="Sone E.D."/>
            <person name="Koren S."/>
            <person name="Silverstein K.A.T."/>
            <person name="Beckman K.B."/>
            <person name="Gohl D.M."/>
        </authorList>
    </citation>
    <scope>NUCLEOTIDE SEQUENCE</scope>
    <source>
        <strain evidence="5">Duluth1</strain>
        <tissue evidence="5">Whole animal</tissue>
    </source>
</reference>
<feature type="compositionally biased region" description="Basic and acidic residues" evidence="3">
    <location>
        <begin position="466"/>
        <end position="501"/>
    </location>
</feature>
<dbReference type="Proteomes" id="UP000828390">
    <property type="component" value="Unassembled WGS sequence"/>
</dbReference>
<evidence type="ECO:0000256" key="2">
    <source>
        <dbReference type="SAM" id="Coils"/>
    </source>
</evidence>
<dbReference type="GO" id="GO:0005654">
    <property type="term" value="C:nucleoplasm"/>
    <property type="evidence" value="ECO:0007669"/>
    <property type="project" value="TreeGrafter"/>
</dbReference>
<dbReference type="PANTHER" id="PTHR25462:SF305">
    <property type="entry name" value="RING-TYPE DOMAIN-CONTAINING PROTEIN"/>
    <property type="match status" value="1"/>
</dbReference>
<evidence type="ECO:0000313" key="5">
    <source>
        <dbReference type="EMBL" id="KAH3806102.1"/>
    </source>
</evidence>
<dbReference type="GO" id="GO:0061630">
    <property type="term" value="F:ubiquitin protein ligase activity"/>
    <property type="evidence" value="ECO:0007669"/>
    <property type="project" value="TreeGrafter"/>
</dbReference>
<dbReference type="InterPro" id="IPR047153">
    <property type="entry name" value="TRIM45/56/19-like"/>
</dbReference>
<feature type="domain" description="B box-type" evidence="4">
    <location>
        <begin position="78"/>
        <end position="112"/>
    </location>
</feature>
<keyword evidence="2" id="KW-0175">Coiled coil</keyword>
<evidence type="ECO:0000256" key="3">
    <source>
        <dbReference type="SAM" id="MobiDB-lite"/>
    </source>
</evidence>
<evidence type="ECO:0000313" key="6">
    <source>
        <dbReference type="Proteomes" id="UP000828390"/>
    </source>
</evidence>